<dbReference type="eggNOG" id="ENOG50306GA">
    <property type="taxonomic scope" value="Bacteria"/>
</dbReference>
<dbReference type="RefSeq" id="WP_242403826.1">
    <property type="nucleotide sequence ID" value="NZ_BAVZ01000008.1"/>
</dbReference>
<evidence type="ECO:0000313" key="2">
    <source>
        <dbReference type="EMBL" id="GAF08784.1"/>
    </source>
</evidence>
<dbReference type="Pfam" id="PF12645">
    <property type="entry name" value="HTH_16"/>
    <property type="match status" value="1"/>
</dbReference>
<dbReference type="InterPro" id="IPR024760">
    <property type="entry name" value="HTH_dom_conjug_TS-like"/>
</dbReference>
<feature type="domain" description="Helix-turn-helix conjugative transposon-like" evidence="1">
    <location>
        <begin position="8"/>
        <end position="59"/>
    </location>
</feature>
<name>W7Z2W1_9BACL</name>
<dbReference type="Proteomes" id="UP000019364">
    <property type="component" value="Unassembled WGS sequence"/>
</dbReference>
<evidence type="ECO:0000313" key="3">
    <source>
        <dbReference type="Proteomes" id="UP000019364"/>
    </source>
</evidence>
<keyword evidence="3" id="KW-1185">Reference proteome</keyword>
<protein>
    <recommendedName>
        <fullName evidence="1">Helix-turn-helix conjugative transposon-like domain-containing protein</fullName>
    </recommendedName>
</protein>
<dbReference type="AlphaFoldDB" id="W7Z2W1"/>
<reference evidence="2 3" key="1">
    <citation type="journal article" date="2014" name="Genome Announc.">
        <title>Draft Genome Sequence of Paenibacillus pini JCM 16418T, Isolated from the Rhizosphere of Pine Tree.</title>
        <authorList>
            <person name="Yuki M."/>
            <person name="Oshima K."/>
            <person name="Suda W."/>
            <person name="Oshida Y."/>
            <person name="Kitamura K."/>
            <person name="Iida Y."/>
            <person name="Hattori M."/>
            <person name="Ohkuma M."/>
        </authorList>
    </citation>
    <scope>NUCLEOTIDE SEQUENCE [LARGE SCALE GENOMIC DNA]</scope>
    <source>
        <strain evidence="2 3">JCM 16418</strain>
    </source>
</reference>
<dbReference type="STRING" id="1236976.JCM16418_2889"/>
<sequence length="62" mass="7240">MSDQEFAKLIQLAKNGDNDALCEIINIFEEDIFHVSRFIRMSKEDAVQSIVVNLIEELRRED</sequence>
<proteinExistence type="predicted"/>
<accession>W7Z2W1</accession>
<comment type="caution">
    <text evidence="2">The sequence shown here is derived from an EMBL/GenBank/DDBJ whole genome shotgun (WGS) entry which is preliminary data.</text>
</comment>
<gene>
    <name evidence="2" type="ORF">JCM16418_2889</name>
</gene>
<dbReference type="EMBL" id="BAVZ01000008">
    <property type="protein sequence ID" value="GAF08784.1"/>
    <property type="molecule type" value="Genomic_DNA"/>
</dbReference>
<evidence type="ECO:0000259" key="1">
    <source>
        <dbReference type="Pfam" id="PF12645"/>
    </source>
</evidence>
<organism evidence="2 3">
    <name type="scientific">Paenibacillus pini JCM 16418</name>
    <dbReference type="NCBI Taxonomy" id="1236976"/>
    <lineage>
        <taxon>Bacteria</taxon>
        <taxon>Bacillati</taxon>
        <taxon>Bacillota</taxon>
        <taxon>Bacilli</taxon>
        <taxon>Bacillales</taxon>
        <taxon>Paenibacillaceae</taxon>
        <taxon>Paenibacillus</taxon>
    </lineage>
</organism>